<feature type="domain" description="Blue (type 1) copper" evidence="3">
    <location>
        <begin position="1"/>
        <end position="70"/>
    </location>
</feature>
<keyword evidence="5" id="KW-1185">Reference proteome</keyword>
<gene>
    <name evidence="4" type="ORF">K8344_04915</name>
</gene>
<comment type="caution">
    <text evidence="4">The sequence shown here is derived from an EMBL/GenBank/DDBJ whole genome shotgun (WGS) entry which is preliminary data.</text>
</comment>
<dbReference type="EMBL" id="JAIRBB010000002">
    <property type="protein sequence ID" value="MCG2430452.1"/>
    <property type="molecule type" value="Genomic_DNA"/>
</dbReference>
<keyword evidence="1" id="KW-0479">Metal-binding</keyword>
<dbReference type="Pfam" id="PF00127">
    <property type="entry name" value="Copper-bind"/>
    <property type="match status" value="1"/>
</dbReference>
<protein>
    <submittedName>
        <fullName evidence="4">Plastocyanin</fullName>
    </submittedName>
</protein>
<keyword evidence="2" id="KW-0186">Copper</keyword>
<dbReference type="SUPFAM" id="SSF49503">
    <property type="entry name" value="Cupredoxins"/>
    <property type="match status" value="1"/>
</dbReference>
<dbReference type="InterPro" id="IPR052721">
    <property type="entry name" value="ET_Amicyanin"/>
</dbReference>
<organism evidence="4 5">
    <name type="scientific">Aequorivita xiaoshiensis</name>
    <dbReference type="NCBI Taxonomy" id="2874476"/>
    <lineage>
        <taxon>Bacteria</taxon>
        <taxon>Pseudomonadati</taxon>
        <taxon>Bacteroidota</taxon>
        <taxon>Flavobacteriia</taxon>
        <taxon>Flavobacteriales</taxon>
        <taxon>Flavobacteriaceae</taxon>
        <taxon>Aequorivita</taxon>
    </lineage>
</organism>
<dbReference type="InterPro" id="IPR000923">
    <property type="entry name" value="BlueCu_1"/>
</dbReference>
<accession>A0A9X1U5Q8</accession>
<dbReference type="InterPro" id="IPR008972">
    <property type="entry name" value="Cupredoxin"/>
</dbReference>
<dbReference type="GO" id="GO:0009055">
    <property type="term" value="F:electron transfer activity"/>
    <property type="evidence" value="ECO:0007669"/>
    <property type="project" value="InterPro"/>
</dbReference>
<evidence type="ECO:0000313" key="4">
    <source>
        <dbReference type="EMBL" id="MCG2430452.1"/>
    </source>
</evidence>
<dbReference type="PANTHER" id="PTHR36507">
    <property type="entry name" value="BLL1555 PROTEIN"/>
    <property type="match status" value="1"/>
</dbReference>
<evidence type="ECO:0000256" key="1">
    <source>
        <dbReference type="ARBA" id="ARBA00022723"/>
    </source>
</evidence>
<dbReference type="Proteomes" id="UP001139462">
    <property type="component" value="Unassembled WGS sequence"/>
</dbReference>
<reference evidence="4" key="1">
    <citation type="submission" date="2021-09" db="EMBL/GenBank/DDBJ databases">
        <title>Genome of Aequorivita sp. strain F64183.</title>
        <authorList>
            <person name="Wang Y."/>
        </authorList>
    </citation>
    <scope>NUCLEOTIDE SEQUENCE</scope>
    <source>
        <strain evidence="4">F64183</strain>
    </source>
</reference>
<evidence type="ECO:0000259" key="3">
    <source>
        <dbReference type="Pfam" id="PF00127"/>
    </source>
</evidence>
<evidence type="ECO:0000256" key="2">
    <source>
        <dbReference type="ARBA" id="ARBA00023008"/>
    </source>
</evidence>
<evidence type="ECO:0000313" key="5">
    <source>
        <dbReference type="Proteomes" id="UP001139462"/>
    </source>
</evidence>
<sequence length="72" mass="8479">MKFVPEIIQVRKGDIIEWVNKDIVPHDVTEINKKWTSKTLNKEDSFSKKITTNFDYFCSIHIVMKGSVHIKE</sequence>
<dbReference type="PANTHER" id="PTHR36507:SF1">
    <property type="entry name" value="BLL1555 PROTEIN"/>
    <property type="match status" value="1"/>
</dbReference>
<dbReference type="Gene3D" id="2.60.40.420">
    <property type="entry name" value="Cupredoxins - blue copper proteins"/>
    <property type="match status" value="1"/>
</dbReference>
<dbReference type="AlphaFoldDB" id="A0A9X1U5Q8"/>
<dbReference type="GO" id="GO:0005507">
    <property type="term" value="F:copper ion binding"/>
    <property type="evidence" value="ECO:0007669"/>
    <property type="project" value="InterPro"/>
</dbReference>
<proteinExistence type="predicted"/>
<name>A0A9X1U5Q8_9FLAO</name>